<dbReference type="SMART" id="SM00829">
    <property type="entry name" value="PKS_ER"/>
    <property type="match status" value="1"/>
</dbReference>
<dbReference type="PANTHER" id="PTHR48106">
    <property type="entry name" value="QUINONE OXIDOREDUCTASE PIG3-RELATED"/>
    <property type="match status" value="1"/>
</dbReference>
<dbReference type="RefSeq" id="XP_024669009.1">
    <property type="nucleotide sequence ID" value="XM_024817959.1"/>
</dbReference>
<dbReference type="InterPro" id="IPR020843">
    <property type="entry name" value="ER"/>
</dbReference>
<proteinExistence type="predicted"/>
<dbReference type="OrthoDB" id="48317at2759"/>
<dbReference type="PROSITE" id="PS01162">
    <property type="entry name" value="QOR_ZETA_CRYSTAL"/>
    <property type="match status" value="1"/>
</dbReference>
<dbReference type="CDD" id="cd05286">
    <property type="entry name" value="QOR2"/>
    <property type="match status" value="1"/>
</dbReference>
<dbReference type="Pfam" id="PF00107">
    <property type="entry name" value="ADH_zinc_N"/>
    <property type="match status" value="1"/>
</dbReference>
<gene>
    <name evidence="6" type="ORF">BDW47DRAFT_133903</name>
</gene>
<evidence type="ECO:0000313" key="6">
    <source>
        <dbReference type="EMBL" id="PLB34997.1"/>
    </source>
</evidence>
<evidence type="ECO:0000259" key="5">
    <source>
        <dbReference type="SMART" id="SM00829"/>
    </source>
</evidence>
<organism evidence="6 7">
    <name type="scientific">Aspergillus candidus</name>
    <dbReference type="NCBI Taxonomy" id="41067"/>
    <lineage>
        <taxon>Eukaryota</taxon>
        <taxon>Fungi</taxon>
        <taxon>Dikarya</taxon>
        <taxon>Ascomycota</taxon>
        <taxon>Pezizomycotina</taxon>
        <taxon>Eurotiomycetes</taxon>
        <taxon>Eurotiomycetidae</taxon>
        <taxon>Eurotiales</taxon>
        <taxon>Aspergillaceae</taxon>
        <taxon>Aspergillus</taxon>
        <taxon>Aspergillus subgen. Circumdati</taxon>
    </lineage>
</organism>
<dbReference type="Gene3D" id="3.90.180.10">
    <property type="entry name" value="Medium-chain alcohol dehydrogenases, catalytic domain"/>
    <property type="match status" value="1"/>
</dbReference>
<evidence type="ECO:0000256" key="3">
    <source>
        <dbReference type="ARBA" id="ARBA00043088"/>
    </source>
</evidence>
<dbReference type="AlphaFoldDB" id="A0A2I2F2Z4"/>
<evidence type="ECO:0000256" key="4">
    <source>
        <dbReference type="ARBA" id="ARBA00070796"/>
    </source>
</evidence>
<dbReference type="InterPro" id="IPR047618">
    <property type="entry name" value="QOR-like"/>
</dbReference>
<evidence type="ECO:0000256" key="1">
    <source>
        <dbReference type="ARBA" id="ARBA00022857"/>
    </source>
</evidence>
<dbReference type="GO" id="GO:0005829">
    <property type="term" value="C:cytosol"/>
    <property type="evidence" value="ECO:0007669"/>
    <property type="project" value="TreeGrafter"/>
</dbReference>
<dbReference type="EMBL" id="KZ559169">
    <property type="protein sequence ID" value="PLB34997.1"/>
    <property type="molecule type" value="Genomic_DNA"/>
</dbReference>
<reference evidence="6 7" key="1">
    <citation type="submission" date="2017-12" db="EMBL/GenBank/DDBJ databases">
        <authorList>
            <consortium name="DOE Joint Genome Institute"/>
            <person name="Haridas S."/>
            <person name="Kjaerbolling I."/>
            <person name="Vesth T.C."/>
            <person name="Frisvad J.C."/>
            <person name="Nybo J.L."/>
            <person name="Theobald S."/>
            <person name="Kuo A."/>
            <person name="Bowyer P."/>
            <person name="Matsuda Y."/>
            <person name="Mondo S."/>
            <person name="Lyhne E.K."/>
            <person name="Kogle M.E."/>
            <person name="Clum A."/>
            <person name="Lipzen A."/>
            <person name="Salamov A."/>
            <person name="Ngan C.Y."/>
            <person name="Daum C."/>
            <person name="Chiniquy J."/>
            <person name="Barry K."/>
            <person name="LaButti K."/>
            <person name="Simmons B.A."/>
            <person name="Magnuson J.K."/>
            <person name="Mortensen U.H."/>
            <person name="Larsen T.O."/>
            <person name="Grigoriev I.V."/>
            <person name="Baker S.E."/>
            <person name="Andersen M.R."/>
            <person name="Nordberg H.P."/>
            <person name="Cantor M.N."/>
            <person name="Hua S.X."/>
        </authorList>
    </citation>
    <scope>NUCLEOTIDE SEQUENCE [LARGE SCALE GENOMIC DNA]</scope>
    <source>
        <strain evidence="6 7">CBS 102.13</strain>
    </source>
</reference>
<dbReference type="Pfam" id="PF08240">
    <property type="entry name" value="ADH_N"/>
    <property type="match status" value="1"/>
</dbReference>
<dbReference type="Gene3D" id="3.40.50.720">
    <property type="entry name" value="NAD(P)-binding Rossmann-like Domain"/>
    <property type="match status" value="1"/>
</dbReference>
<dbReference type="InterPro" id="IPR036291">
    <property type="entry name" value="NAD(P)-bd_dom_sf"/>
</dbReference>
<dbReference type="GO" id="GO:0070402">
    <property type="term" value="F:NADPH binding"/>
    <property type="evidence" value="ECO:0007669"/>
    <property type="project" value="TreeGrafter"/>
</dbReference>
<dbReference type="InterPro" id="IPR013154">
    <property type="entry name" value="ADH-like_N"/>
</dbReference>
<dbReference type="FunFam" id="3.40.50.720:FF:000053">
    <property type="entry name" value="Quinone oxidoreductase 1"/>
    <property type="match status" value="1"/>
</dbReference>
<dbReference type="SUPFAM" id="SSF51735">
    <property type="entry name" value="NAD(P)-binding Rossmann-fold domains"/>
    <property type="match status" value="1"/>
</dbReference>
<dbReference type="SUPFAM" id="SSF50129">
    <property type="entry name" value="GroES-like"/>
    <property type="match status" value="1"/>
</dbReference>
<protein>
    <recommendedName>
        <fullName evidence="4">Probable quinone oxidoreductase</fullName>
    </recommendedName>
    <alternativeName>
        <fullName evidence="3">NADPH:quinone reductase</fullName>
    </alternativeName>
</protein>
<feature type="domain" description="Enoyl reductase (ER)" evidence="5">
    <location>
        <begin position="16"/>
        <end position="330"/>
    </location>
</feature>
<keyword evidence="1" id="KW-0521">NADP</keyword>
<sequence>MSLPTIQRAVVADKAGGPEVMQYRTDYAVPTPKEGQVLVKNHISGINYIDIYFREGLYPSPKPEVLGREAASTIVAFGPNTDTHGLEIGDRVIWLGTAGYSEYTAVAVAKTMKLPSGISDEKATASFLSGLTCLTLSHEAYKVKPGDWALVHAAAGGVGFIMTQILKKIGAKVIGTTGGPEKVALVKSLGADHVIDYRSPEGKNWPKIVNSITEGWGVDVVFDSVGKDTWEGSLEAVRRKGTVIWFGNASGPVPPLPLNRLSPKCVKVARPTLLGYIHTREEFEFYAQKLFNLILHDNLKINIHKVYPLNMVQQAHKDLEGRKTMGKLLLAVS</sequence>
<dbReference type="InterPro" id="IPR002364">
    <property type="entry name" value="Quin_OxRdtase/zeta-crystal_CS"/>
</dbReference>
<dbReference type="InterPro" id="IPR011032">
    <property type="entry name" value="GroES-like_sf"/>
</dbReference>
<evidence type="ECO:0000313" key="7">
    <source>
        <dbReference type="Proteomes" id="UP000234585"/>
    </source>
</evidence>
<evidence type="ECO:0000256" key="2">
    <source>
        <dbReference type="ARBA" id="ARBA00023002"/>
    </source>
</evidence>
<dbReference type="GO" id="GO:0035925">
    <property type="term" value="F:mRNA 3'-UTR AU-rich region binding"/>
    <property type="evidence" value="ECO:0007669"/>
    <property type="project" value="TreeGrafter"/>
</dbReference>
<keyword evidence="2" id="KW-0560">Oxidoreductase</keyword>
<keyword evidence="7" id="KW-1185">Reference proteome</keyword>
<dbReference type="STRING" id="41067.A0A2I2F2Z4"/>
<dbReference type="GO" id="GO:0008270">
    <property type="term" value="F:zinc ion binding"/>
    <property type="evidence" value="ECO:0007669"/>
    <property type="project" value="InterPro"/>
</dbReference>
<accession>A0A2I2F2Z4</accession>
<dbReference type="GeneID" id="36525119"/>
<dbReference type="GO" id="GO:0003960">
    <property type="term" value="F:quinone reductase (NADPH) activity"/>
    <property type="evidence" value="ECO:0007669"/>
    <property type="project" value="InterPro"/>
</dbReference>
<dbReference type="InterPro" id="IPR013149">
    <property type="entry name" value="ADH-like_C"/>
</dbReference>
<name>A0A2I2F2Z4_ASPCN</name>
<dbReference type="Proteomes" id="UP000234585">
    <property type="component" value="Unassembled WGS sequence"/>
</dbReference>
<dbReference type="PANTHER" id="PTHR48106:SF13">
    <property type="entry name" value="QUINONE OXIDOREDUCTASE-RELATED"/>
    <property type="match status" value="1"/>
</dbReference>